<dbReference type="PANTHER" id="PTHR47979">
    <property type="entry name" value="DRAB11-RELATED"/>
    <property type="match status" value="1"/>
</dbReference>
<dbReference type="InterPro" id="IPR027417">
    <property type="entry name" value="P-loop_NTPase"/>
</dbReference>
<dbReference type="Proteomes" id="UP001194746">
    <property type="component" value="Unassembled WGS sequence"/>
</dbReference>
<reference evidence="2" key="1">
    <citation type="journal article" date="2019" name="Beilstein J. Org. Chem.">
        <title>Nanangenines: drimane sesquiterpenoids as the dominant metabolite cohort of a novel Australian fungus, Aspergillus nanangensis.</title>
        <authorList>
            <person name="Lacey H.J."/>
            <person name="Gilchrist C.L.M."/>
            <person name="Crombie A."/>
            <person name="Kalaitzis J.A."/>
            <person name="Vuong D."/>
            <person name="Rutledge P.J."/>
            <person name="Turner P."/>
            <person name="Pitt J.I."/>
            <person name="Lacey E."/>
            <person name="Chooi Y.H."/>
            <person name="Piggott A.M."/>
        </authorList>
    </citation>
    <scope>NUCLEOTIDE SEQUENCE</scope>
    <source>
        <strain evidence="2">MST-FP2251</strain>
    </source>
</reference>
<protein>
    <submittedName>
        <fullName evidence="2">Ras- protein Rab-4A</fullName>
    </submittedName>
</protein>
<dbReference type="Pfam" id="PF00071">
    <property type="entry name" value="Ras"/>
    <property type="match status" value="1"/>
</dbReference>
<dbReference type="GO" id="GO:0003924">
    <property type="term" value="F:GTPase activity"/>
    <property type="evidence" value="ECO:0007669"/>
    <property type="project" value="InterPro"/>
</dbReference>
<accession>A0AAD4CBQ7</accession>
<dbReference type="PRINTS" id="PR00449">
    <property type="entry name" value="RASTRNSFRMNG"/>
</dbReference>
<feature type="compositionally biased region" description="Polar residues" evidence="1">
    <location>
        <begin position="387"/>
        <end position="424"/>
    </location>
</feature>
<dbReference type="PROSITE" id="PS51419">
    <property type="entry name" value="RAB"/>
    <property type="match status" value="1"/>
</dbReference>
<feature type="compositionally biased region" description="Basic and acidic residues" evidence="1">
    <location>
        <begin position="125"/>
        <end position="141"/>
    </location>
</feature>
<name>A0AAD4CBQ7_ASPNN</name>
<dbReference type="InterPro" id="IPR001806">
    <property type="entry name" value="Small_GTPase"/>
</dbReference>
<dbReference type="InterPro" id="IPR050209">
    <property type="entry name" value="Rab_GTPases_membrane_traffic"/>
</dbReference>
<comment type="caution">
    <text evidence="2">The sequence shown here is derived from an EMBL/GenBank/DDBJ whole genome shotgun (WGS) entry which is preliminary data.</text>
</comment>
<feature type="region of interest" description="Disordered" evidence="1">
    <location>
        <begin position="478"/>
        <end position="508"/>
    </location>
</feature>
<dbReference type="SMART" id="SM00173">
    <property type="entry name" value="RAS"/>
    <property type="match status" value="1"/>
</dbReference>
<dbReference type="Gene3D" id="3.40.50.300">
    <property type="entry name" value="P-loop containing nucleotide triphosphate hydrolases"/>
    <property type="match status" value="1"/>
</dbReference>
<dbReference type="SMART" id="SM00175">
    <property type="entry name" value="RAB"/>
    <property type="match status" value="1"/>
</dbReference>
<evidence type="ECO:0000313" key="2">
    <source>
        <dbReference type="EMBL" id="KAF9883313.1"/>
    </source>
</evidence>
<evidence type="ECO:0000313" key="3">
    <source>
        <dbReference type="Proteomes" id="UP001194746"/>
    </source>
</evidence>
<keyword evidence="3" id="KW-1185">Reference proteome</keyword>
<reference evidence="2" key="2">
    <citation type="submission" date="2020-02" db="EMBL/GenBank/DDBJ databases">
        <authorList>
            <person name="Gilchrist C.L.M."/>
            <person name="Chooi Y.-H."/>
        </authorList>
    </citation>
    <scope>NUCLEOTIDE SEQUENCE</scope>
    <source>
        <strain evidence="2">MST-FP2251</strain>
    </source>
</reference>
<feature type="compositionally biased region" description="Low complexity" evidence="1">
    <location>
        <begin position="338"/>
        <end position="361"/>
    </location>
</feature>
<feature type="region of interest" description="Disordered" evidence="1">
    <location>
        <begin position="822"/>
        <end position="879"/>
    </location>
</feature>
<dbReference type="AlphaFoldDB" id="A0AAD4CBQ7"/>
<dbReference type="EMBL" id="VCAU01000171">
    <property type="protein sequence ID" value="KAF9883313.1"/>
    <property type="molecule type" value="Genomic_DNA"/>
</dbReference>
<feature type="compositionally biased region" description="Polar residues" evidence="1">
    <location>
        <begin position="80"/>
        <end position="92"/>
    </location>
</feature>
<feature type="compositionally biased region" description="Basic and acidic residues" evidence="1">
    <location>
        <begin position="822"/>
        <end position="833"/>
    </location>
</feature>
<gene>
    <name evidence="2" type="primary">RAB4A</name>
    <name evidence="2" type="ORF">FE257_003771</name>
</gene>
<feature type="region of interest" description="Disordered" evidence="1">
    <location>
        <begin position="668"/>
        <end position="705"/>
    </location>
</feature>
<feature type="compositionally biased region" description="Polar residues" evidence="1">
    <location>
        <begin position="142"/>
        <end position="156"/>
    </location>
</feature>
<dbReference type="SUPFAM" id="SSF52540">
    <property type="entry name" value="P-loop containing nucleoside triphosphate hydrolases"/>
    <property type="match status" value="1"/>
</dbReference>
<evidence type="ECO:0000256" key="1">
    <source>
        <dbReference type="SAM" id="MobiDB-lite"/>
    </source>
</evidence>
<organism evidence="2 3">
    <name type="scientific">Aspergillus nanangensis</name>
    <dbReference type="NCBI Taxonomy" id="2582783"/>
    <lineage>
        <taxon>Eukaryota</taxon>
        <taxon>Fungi</taxon>
        <taxon>Dikarya</taxon>
        <taxon>Ascomycota</taxon>
        <taxon>Pezizomycotina</taxon>
        <taxon>Eurotiomycetes</taxon>
        <taxon>Eurotiomycetidae</taxon>
        <taxon>Eurotiales</taxon>
        <taxon>Aspergillaceae</taxon>
        <taxon>Aspergillus</taxon>
        <taxon>Aspergillus subgen. Circumdati</taxon>
    </lineage>
</organism>
<feature type="region of interest" description="Disordered" evidence="1">
    <location>
        <begin position="386"/>
        <end position="432"/>
    </location>
</feature>
<feature type="compositionally biased region" description="Low complexity" evidence="1">
    <location>
        <begin position="840"/>
        <end position="850"/>
    </location>
</feature>
<sequence length="1007" mass="109214">MVPPPVDIPSANHDVSSRLEICVSPTWNKSTTPKKERRATRRLEAERIELEKRLMKLEQAGQNQNASQLRREPRRLTKKQPISSSNSRTSSVGPEEPRSRSRFSSVFSRHTSRSRSHSRSSSINGEKRTSRPHSAGHEDTPVTKQTTGSPAPFLSTTLPERFGIAVSNGLSTKNNALLTRPEEKATTASDSYGNGIELGTNGANTAGALDVPTFDGGQVKPGGNDVYEESHSTEDRGELQDLDRISFAAALNLDKRGSEVERKQEVSSRFYSQQKPNQADGHCENTEGPLGPALEYGLGTLTPGTQTPPSNLHPGSPRALHLVQRRHRRFTSSPLAGSPTLSDDTAPTTTTATSRTLSGRTDVSCSSDLEKTRLSRSRLLNLSFSRQGNGKNVTGVDQATRSSVLQKTDSELSPTGYESHQAPSDTVHGPQKSDVTARNQLGMPITLVEEPQLTAQTQAHHTSSPMGLLGNAIAPSFESQQKHESLSTNMDSKHHTSRPQASSLGDRNVSRYQMFDHSPEHRTLKHETATSAISVATSLSHESDDYNTADEEAPHNPQLHIDESVMANDPAKVLPVYNFQTAGGKSPEIAGNPPVIPRSGSTRRARFFENFRRQRHGQLVAKLFVICCSCEFWHDMPSEEYARLAFPSDGFVSTGVNMATQMRDSAFDKRTNAKHGTGGGVRSSGKKLQGTAPSGQRKKQELSSSSLAITSSSAVQCCWCEHYMKGNQELESMYDYLAKVILLGPSGTGKIKLQLWDTAGTERFRSVSRSYYRGAAGAILAYDVSSHQSFASLPTFLMDARALASPNLTVILAGNKADLTSDHVPHGDFDDGQKPPPTPSSTSSRQSSFPYDSGGGSVRSIPNFGSGTRMTASYAPQGREVSAEETSHWAAKSNIPVAVEVSALTGDGVDELFNRLARIILTKIELGEIDPDDPQSGIQYGDGGLFGHATSDASSVRSGITLEDSAVQLHHRNPRKKGANKWKSGMREWEDVFRLSGSQQKKGGGCC</sequence>
<dbReference type="GO" id="GO:0005525">
    <property type="term" value="F:GTP binding"/>
    <property type="evidence" value="ECO:0007669"/>
    <property type="project" value="InterPro"/>
</dbReference>
<feature type="region of interest" description="Disordered" evidence="1">
    <location>
        <begin position="54"/>
        <end position="156"/>
    </location>
</feature>
<proteinExistence type="predicted"/>
<feature type="region of interest" description="Disordered" evidence="1">
    <location>
        <begin position="329"/>
        <end position="370"/>
    </location>
</feature>
<dbReference type="CDD" id="cd00154">
    <property type="entry name" value="Rab"/>
    <property type="match status" value="1"/>
</dbReference>
<dbReference type="SMART" id="SM00174">
    <property type="entry name" value="RHO"/>
    <property type="match status" value="1"/>
</dbReference>